<evidence type="ECO:0000256" key="11">
    <source>
        <dbReference type="ARBA" id="ARBA00023303"/>
    </source>
</evidence>
<keyword evidence="7" id="KW-0965">Cell junction</keyword>
<keyword evidence="8 12" id="KW-1133">Transmembrane helix</keyword>
<dbReference type="PRINTS" id="PR01262">
    <property type="entry name" value="INNEXIN"/>
</dbReference>
<evidence type="ECO:0000313" key="13">
    <source>
        <dbReference type="EMBL" id="CAL8126470.1"/>
    </source>
</evidence>
<feature type="transmembrane region" description="Helical" evidence="12">
    <location>
        <begin position="120"/>
        <end position="139"/>
    </location>
</feature>
<dbReference type="PANTHER" id="PTHR11893">
    <property type="entry name" value="INNEXIN"/>
    <property type="match status" value="1"/>
</dbReference>
<sequence length="395" mass="46214">MITIGSIEQVVSNFLKTRSVKTDNLVFRLHYQVTCFIFIVASVILVTNQLFGEPIDCYTDKSESMEYGFKKTIDNFCWVTSIFTVKEHLCRKIGVEITYPGIGVFTPTHTPFDIHVTYRVLFFVMFLQGMSFYLPKLIWKSWESHKMKMLSAELENPLLEYETQTSIIRRLTEYLLYGQMNGSIKYAFHLHFCEMMNLVIVGLNIWITDYLFRKEFIGYGINTIAALFSDSSYDPECNDPISSLFPRIAKCEMRSFGPSGSIVNKDIVCVLPLNDFNSCFFKFIWAWFAVLLTTSVFWLMFRVVTFYSRRLRYWLLSRRAGRLPVLTSHNHDGGNCCFKICSRISYADWVILMQLGNNMDPLTYKYFLESICQQIHMKEAEKIPQVREKIYYSPV</sequence>
<keyword evidence="10 12" id="KW-0472">Membrane</keyword>
<keyword evidence="9 12" id="KW-0406">Ion transport</keyword>
<gene>
    <name evidence="12" type="primary">inx</name>
    <name evidence="13" type="ORF">ODALV1_LOCUS21412</name>
</gene>
<organism evidence="13 14">
    <name type="scientific">Orchesella dallaii</name>
    <dbReference type="NCBI Taxonomy" id="48710"/>
    <lineage>
        <taxon>Eukaryota</taxon>
        <taxon>Metazoa</taxon>
        <taxon>Ecdysozoa</taxon>
        <taxon>Arthropoda</taxon>
        <taxon>Hexapoda</taxon>
        <taxon>Collembola</taxon>
        <taxon>Entomobryomorpha</taxon>
        <taxon>Entomobryoidea</taxon>
        <taxon>Orchesellidae</taxon>
        <taxon>Orchesellinae</taxon>
        <taxon>Orchesella</taxon>
    </lineage>
</organism>
<evidence type="ECO:0000256" key="1">
    <source>
        <dbReference type="ARBA" id="ARBA00004610"/>
    </source>
</evidence>
<keyword evidence="6" id="KW-0303">Gap junction</keyword>
<keyword evidence="14" id="KW-1185">Reference proteome</keyword>
<dbReference type="Pfam" id="PF00876">
    <property type="entry name" value="Innexin"/>
    <property type="match status" value="1"/>
</dbReference>
<dbReference type="EMBL" id="CAXLJM020000072">
    <property type="protein sequence ID" value="CAL8126470.1"/>
    <property type="molecule type" value="Genomic_DNA"/>
</dbReference>
<evidence type="ECO:0000256" key="6">
    <source>
        <dbReference type="ARBA" id="ARBA00022868"/>
    </source>
</evidence>
<keyword evidence="5 12" id="KW-0812">Transmembrane</keyword>
<evidence type="ECO:0000256" key="3">
    <source>
        <dbReference type="ARBA" id="ARBA00022448"/>
    </source>
</evidence>
<dbReference type="PROSITE" id="PS51013">
    <property type="entry name" value="PANNEXIN"/>
    <property type="match status" value="1"/>
</dbReference>
<dbReference type="PANTHER" id="PTHR11893:SF43">
    <property type="entry name" value="INNEXIN INX4-RELATED"/>
    <property type="match status" value="1"/>
</dbReference>
<evidence type="ECO:0000256" key="7">
    <source>
        <dbReference type="ARBA" id="ARBA00022949"/>
    </source>
</evidence>
<feature type="transmembrane region" description="Helical" evidence="12">
    <location>
        <begin position="284"/>
        <end position="308"/>
    </location>
</feature>
<feature type="transmembrane region" description="Helical" evidence="12">
    <location>
        <begin position="25"/>
        <end position="46"/>
    </location>
</feature>
<dbReference type="Proteomes" id="UP001642540">
    <property type="component" value="Unassembled WGS sequence"/>
</dbReference>
<evidence type="ECO:0000256" key="4">
    <source>
        <dbReference type="ARBA" id="ARBA00022475"/>
    </source>
</evidence>
<proteinExistence type="inferred from homology"/>
<comment type="caution">
    <text evidence="13">The sequence shown here is derived from an EMBL/GenBank/DDBJ whole genome shotgun (WGS) entry which is preliminary data.</text>
</comment>
<evidence type="ECO:0000313" key="14">
    <source>
        <dbReference type="Proteomes" id="UP001642540"/>
    </source>
</evidence>
<name>A0ABP1RFM6_9HEXA</name>
<comment type="function">
    <text evidence="12">Structural component of the gap junctions.</text>
</comment>
<evidence type="ECO:0000256" key="5">
    <source>
        <dbReference type="ARBA" id="ARBA00022692"/>
    </source>
</evidence>
<evidence type="ECO:0000256" key="8">
    <source>
        <dbReference type="ARBA" id="ARBA00022989"/>
    </source>
</evidence>
<evidence type="ECO:0000256" key="12">
    <source>
        <dbReference type="RuleBase" id="RU010713"/>
    </source>
</evidence>
<evidence type="ECO:0000256" key="2">
    <source>
        <dbReference type="ARBA" id="ARBA00004651"/>
    </source>
</evidence>
<keyword evidence="3 12" id="KW-0813">Transport</keyword>
<dbReference type="InterPro" id="IPR000990">
    <property type="entry name" value="Innexin"/>
</dbReference>
<feature type="transmembrane region" description="Helical" evidence="12">
    <location>
        <begin position="186"/>
        <end position="207"/>
    </location>
</feature>
<keyword evidence="4" id="KW-1003">Cell membrane</keyword>
<protein>
    <recommendedName>
        <fullName evidence="12">Innexin</fullName>
    </recommendedName>
</protein>
<evidence type="ECO:0000256" key="9">
    <source>
        <dbReference type="ARBA" id="ARBA00023065"/>
    </source>
</evidence>
<evidence type="ECO:0000256" key="10">
    <source>
        <dbReference type="ARBA" id="ARBA00023136"/>
    </source>
</evidence>
<reference evidence="13 14" key="1">
    <citation type="submission" date="2024-08" db="EMBL/GenBank/DDBJ databases">
        <authorList>
            <person name="Cucini C."/>
            <person name="Frati F."/>
        </authorList>
    </citation>
    <scope>NUCLEOTIDE SEQUENCE [LARGE SCALE GENOMIC DNA]</scope>
</reference>
<accession>A0ABP1RFM6</accession>
<keyword evidence="11 12" id="KW-0407">Ion channel</keyword>
<comment type="similarity">
    <text evidence="12">Belongs to the pannexin family.</text>
</comment>
<comment type="subcellular location">
    <subcellularLocation>
        <location evidence="1">Cell junction</location>
        <location evidence="1">Gap junction</location>
    </subcellularLocation>
    <subcellularLocation>
        <location evidence="2 12">Cell membrane</location>
        <topology evidence="2 12">Multi-pass membrane protein</topology>
    </subcellularLocation>
</comment>